<sequence length="610" mass="68417">MEKQPAISVFNRHAALRWLSPASKFACALAAFAFGIIANAAPLGKNNTVTIVNGIGRPYTVYIDGKPHVFEEGAGVLHLSFPSGKHTVRASIEAPGGAVDYKGEFEIDGGSLLGGLFNKSATIINPDRTAVILYAKIGISKAGTPDAQYVYDDKSTVHVGEDIIQVPVADYYFSDKPDMASSWTGWRSHVDMLRLPPASMVAYIEGVTKRSDAVAYLNRLGRLNPSDRRVSMCAAHYLTPAEAERFFKMHLDTRPVQVPWHESYQNYLRSQPPSNTMDSHYRPLLAGADLDDGALLYVIARGIDRRDNYEVGELYRKALRAKKPCASAWLALASEAEDLLDFDLALVRLEKAEQSNVDTTGAGVDRIALLLALGRKDEALETVKRLRNENPFDFFAMAKYMHLLGYCGGSEEEKDAAINGYELAPDVEVSYRHRMDAVAVLEAAYCYGKGDSNGYVHNLQRIAEAPWVMFNRALIRGDHRQARAVLDKSMADNFYNWLLLYIVACEHGDTVAAEQYFTLALEKMKRGMKGPRWTAESIEQTGDANPAVYIQSQYTPQVKRVLFCAFGWRFPARREAFFHWARRMNYEVEFPRLLLEQNMQCQNSFLWTVR</sequence>
<dbReference type="AlphaFoldDB" id="A0A2U8E4U1"/>
<gene>
    <name evidence="1" type="ORF">CKA38_11830</name>
</gene>
<dbReference type="InterPro" id="IPR011990">
    <property type="entry name" value="TPR-like_helical_dom_sf"/>
</dbReference>
<proteinExistence type="predicted"/>
<protein>
    <submittedName>
        <fullName evidence="1">Uncharacterized protein</fullName>
    </submittedName>
</protein>
<dbReference type="Proteomes" id="UP000244896">
    <property type="component" value="Chromosome"/>
</dbReference>
<dbReference type="SUPFAM" id="SSF48452">
    <property type="entry name" value="TPR-like"/>
    <property type="match status" value="1"/>
</dbReference>
<keyword evidence="2" id="KW-1185">Reference proteome</keyword>
<name>A0A2U8E4U1_9BACT</name>
<dbReference type="EMBL" id="CP023004">
    <property type="protein sequence ID" value="AWI09846.1"/>
    <property type="molecule type" value="Genomic_DNA"/>
</dbReference>
<dbReference type="KEGG" id="elut:CKA38_11830"/>
<reference evidence="1 2" key="1">
    <citation type="journal article" date="2018" name="Syst. Appl. Microbiol.">
        <title>Ereboglobus luteus gen. nov. sp. nov. from cockroach guts, and new insights into the oxygen relationship of the genera Opitutus and Didymococcus (Verrucomicrobia: Opitutaceae).</title>
        <authorList>
            <person name="Tegtmeier D."/>
            <person name="Belitz A."/>
            <person name="Radek R."/>
            <person name="Heimerl T."/>
            <person name="Brune A."/>
        </authorList>
    </citation>
    <scope>NUCLEOTIDE SEQUENCE [LARGE SCALE GENOMIC DNA]</scope>
    <source>
        <strain evidence="1 2">Ho45</strain>
    </source>
</reference>
<accession>A0A2U8E4U1</accession>
<organism evidence="1 2">
    <name type="scientific">Ereboglobus luteus</name>
    <dbReference type="NCBI Taxonomy" id="1796921"/>
    <lineage>
        <taxon>Bacteria</taxon>
        <taxon>Pseudomonadati</taxon>
        <taxon>Verrucomicrobiota</taxon>
        <taxon>Opitutia</taxon>
        <taxon>Opitutales</taxon>
        <taxon>Opitutaceae</taxon>
        <taxon>Ereboglobus</taxon>
    </lineage>
</organism>
<evidence type="ECO:0000313" key="1">
    <source>
        <dbReference type="EMBL" id="AWI09846.1"/>
    </source>
</evidence>
<dbReference type="Gene3D" id="1.25.40.10">
    <property type="entry name" value="Tetratricopeptide repeat domain"/>
    <property type="match status" value="1"/>
</dbReference>
<evidence type="ECO:0000313" key="2">
    <source>
        <dbReference type="Proteomes" id="UP000244896"/>
    </source>
</evidence>